<dbReference type="InterPro" id="IPR036271">
    <property type="entry name" value="Tet_transcr_reg_TetR-rel_C_sf"/>
</dbReference>
<dbReference type="PROSITE" id="PS50977">
    <property type="entry name" value="HTH_TETR_2"/>
    <property type="match status" value="1"/>
</dbReference>
<dbReference type="Pfam" id="PF16925">
    <property type="entry name" value="TetR_C_13"/>
    <property type="match status" value="1"/>
</dbReference>
<organism evidence="6 7">
    <name type="scientific">Actinoalloteichus caeruleus DSM 43889</name>
    <dbReference type="NCBI Taxonomy" id="1120930"/>
    <lineage>
        <taxon>Bacteria</taxon>
        <taxon>Bacillati</taxon>
        <taxon>Actinomycetota</taxon>
        <taxon>Actinomycetes</taxon>
        <taxon>Pseudonocardiales</taxon>
        <taxon>Pseudonocardiaceae</taxon>
        <taxon>Actinoalloteichus</taxon>
        <taxon>Actinoalloteichus cyanogriseus</taxon>
    </lineage>
</organism>
<dbReference type="Gene3D" id="1.10.357.10">
    <property type="entry name" value="Tetracycline Repressor, domain 2"/>
    <property type="match status" value="1"/>
</dbReference>
<dbReference type="PANTHER" id="PTHR47506:SF1">
    <property type="entry name" value="HTH-TYPE TRANSCRIPTIONAL REGULATOR YJDC"/>
    <property type="match status" value="1"/>
</dbReference>
<evidence type="ECO:0000313" key="7">
    <source>
        <dbReference type="Proteomes" id="UP000791080"/>
    </source>
</evidence>
<dbReference type="InterPro" id="IPR009057">
    <property type="entry name" value="Homeodomain-like_sf"/>
</dbReference>
<dbReference type="Proteomes" id="UP000791080">
    <property type="component" value="Unassembled WGS sequence"/>
</dbReference>
<keyword evidence="2 4" id="KW-0238">DNA-binding</keyword>
<evidence type="ECO:0000313" key="6">
    <source>
        <dbReference type="EMBL" id="MCP2332839.1"/>
    </source>
</evidence>
<dbReference type="EMBL" id="AUBJ02000001">
    <property type="protein sequence ID" value="MCP2332839.1"/>
    <property type="molecule type" value="Genomic_DNA"/>
</dbReference>
<evidence type="ECO:0000259" key="5">
    <source>
        <dbReference type="PROSITE" id="PS50977"/>
    </source>
</evidence>
<name>A0ABT1JKL8_ACTCY</name>
<evidence type="ECO:0000256" key="2">
    <source>
        <dbReference type="ARBA" id="ARBA00023125"/>
    </source>
</evidence>
<evidence type="ECO:0000256" key="3">
    <source>
        <dbReference type="ARBA" id="ARBA00023163"/>
    </source>
</evidence>
<comment type="caution">
    <text evidence="6">The sequence shown here is derived from an EMBL/GenBank/DDBJ whole genome shotgun (WGS) entry which is preliminary data.</text>
</comment>
<sequence length="199" mass="21753">MAVGRPRGFDVDERLDRALEVFWRQGYEGTALSDLTEAMGINRPSLYSAYGNKEELFRAVVLRYAEGPGGHLRAALLAPTARAVVERLLRGTVEVVTARDHGGCLFVQAALATGEQGGRPRDELASWRRSGELELRRRLQRARDEGDLPGDLDAADLARHVMTTSHGLAVQATHGATRAELDRVVELFLSGPPWAESPA</sequence>
<keyword evidence="3" id="KW-0804">Transcription</keyword>
<feature type="DNA-binding region" description="H-T-H motif" evidence="4">
    <location>
        <begin position="31"/>
        <end position="50"/>
    </location>
</feature>
<proteinExistence type="predicted"/>
<dbReference type="SUPFAM" id="SSF48498">
    <property type="entry name" value="Tetracyclin repressor-like, C-terminal domain"/>
    <property type="match status" value="1"/>
</dbReference>
<keyword evidence="7" id="KW-1185">Reference proteome</keyword>
<accession>A0ABT1JKL8</accession>
<dbReference type="SUPFAM" id="SSF46689">
    <property type="entry name" value="Homeodomain-like"/>
    <property type="match status" value="1"/>
</dbReference>
<dbReference type="InterPro" id="IPR001647">
    <property type="entry name" value="HTH_TetR"/>
</dbReference>
<dbReference type="PANTHER" id="PTHR47506">
    <property type="entry name" value="TRANSCRIPTIONAL REGULATORY PROTEIN"/>
    <property type="match status" value="1"/>
</dbReference>
<dbReference type="RefSeq" id="WP_026417744.1">
    <property type="nucleotide sequence ID" value="NZ_AUBJ02000001.1"/>
</dbReference>
<dbReference type="InterPro" id="IPR011075">
    <property type="entry name" value="TetR_C"/>
</dbReference>
<dbReference type="Pfam" id="PF00440">
    <property type="entry name" value="TetR_N"/>
    <property type="match status" value="1"/>
</dbReference>
<evidence type="ECO:0000256" key="1">
    <source>
        <dbReference type="ARBA" id="ARBA00023015"/>
    </source>
</evidence>
<reference evidence="6 7" key="1">
    <citation type="submission" date="2022-06" db="EMBL/GenBank/DDBJ databases">
        <title>Genomic Encyclopedia of Type Strains, Phase I: the one thousand microbial genomes (KMG-I) project.</title>
        <authorList>
            <person name="Kyrpides N."/>
        </authorList>
    </citation>
    <scope>NUCLEOTIDE SEQUENCE [LARGE SCALE GENOMIC DNA]</scope>
    <source>
        <strain evidence="6 7">DSM 43889</strain>
    </source>
</reference>
<gene>
    <name evidence="6" type="ORF">G443_003109</name>
</gene>
<dbReference type="Gene3D" id="1.10.10.60">
    <property type="entry name" value="Homeodomain-like"/>
    <property type="match status" value="1"/>
</dbReference>
<protein>
    <submittedName>
        <fullName evidence="6">Transcriptional regulator, TetR family</fullName>
    </submittedName>
</protein>
<evidence type="ECO:0000256" key="4">
    <source>
        <dbReference type="PROSITE-ProRule" id="PRU00335"/>
    </source>
</evidence>
<feature type="domain" description="HTH tetR-type" evidence="5">
    <location>
        <begin position="8"/>
        <end position="68"/>
    </location>
</feature>
<keyword evidence="1" id="KW-0805">Transcription regulation</keyword>